<feature type="region of interest" description="Disordered" evidence="1">
    <location>
        <begin position="1"/>
        <end position="23"/>
    </location>
</feature>
<dbReference type="EMBL" id="RKLU01000002">
    <property type="protein sequence ID" value="TQQ82974.1"/>
    <property type="molecule type" value="Genomic_DNA"/>
</dbReference>
<protein>
    <submittedName>
        <fullName evidence="2">Uncharacterized protein</fullName>
    </submittedName>
</protein>
<reference evidence="2" key="1">
    <citation type="submission" date="2019-02" db="EMBL/GenBank/DDBJ databases">
        <title>Halonotius sp. a new haloarchaeum isolated from saline soil.</title>
        <authorList>
            <person name="Duran-Viseras A."/>
            <person name="Sanchez-Porro C."/>
            <person name="Ventosa A."/>
        </authorList>
    </citation>
    <scope>NUCLEOTIDE SEQUENCE</scope>
    <source>
        <strain evidence="2">F15B</strain>
    </source>
</reference>
<evidence type="ECO:0000313" key="3">
    <source>
        <dbReference type="Proteomes" id="UP000705823"/>
    </source>
</evidence>
<accession>A0A8J8PE69</accession>
<comment type="caution">
    <text evidence="2">The sequence shown here is derived from an EMBL/GenBank/DDBJ whole genome shotgun (WGS) entry which is preliminary data.</text>
</comment>
<feature type="compositionally biased region" description="Basic and acidic residues" evidence="1">
    <location>
        <begin position="9"/>
        <end position="19"/>
    </location>
</feature>
<dbReference type="Proteomes" id="UP000705823">
    <property type="component" value="Unassembled WGS sequence"/>
</dbReference>
<dbReference type="AlphaFoldDB" id="A0A8J8PE69"/>
<keyword evidence="3" id="KW-1185">Reference proteome</keyword>
<evidence type="ECO:0000313" key="2">
    <source>
        <dbReference type="EMBL" id="TQQ82974.1"/>
    </source>
</evidence>
<organism evidence="2 3">
    <name type="scientific">Halonotius terrestris</name>
    <dbReference type="NCBI Taxonomy" id="2487750"/>
    <lineage>
        <taxon>Archaea</taxon>
        <taxon>Methanobacteriati</taxon>
        <taxon>Methanobacteriota</taxon>
        <taxon>Stenosarchaea group</taxon>
        <taxon>Halobacteria</taxon>
        <taxon>Halobacteriales</taxon>
        <taxon>Haloferacaceae</taxon>
        <taxon>Halonotius</taxon>
    </lineage>
</organism>
<evidence type="ECO:0000256" key="1">
    <source>
        <dbReference type="SAM" id="MobiDB-lite"/>
    </source>
</evidence>
<gene>
    <name evidence="2" type="ORF">EGH24_05940</name>
</gene>
<name>A0A8J8PE69_9EURY</name>
<dbReference type="RefSeq" id="WP_142979238.1">
    <property type="nucleotide sequence ID" value="NZ_RKLU01000002.1"/>
</dbReference>
<sequence length="165" mass="18571">MSIEIEEASGAKEGFRSVDAEPPDGISVVPSGIDEHNSQQFVVYPDGTETVRKLLEQNGIDYVSLDVEEDTSTLVLRSEEIIIPTIYIAYTVVRDNWDQIKWLVQKLSGFYSKRYDQDVEFTVEQETESGETVRITYNGPAEEIETVLDKIASTVGVEVEDEQDD</sequence>
<proteinExistence type="predicted"/>